<gene>
    <name evidence="1" type="ORF">PV05_04922</name>
</gene>
<evidence type="ECO:0000313" key="1">
    <source>
        <dbReference type="EMBL" id="KIW56248.1"/>
    </source>
</evidence>
<dbReference type="GeneID" id="25326830"/>
<keyword evidence="2" id="KW-1185">Reference proteome</keyword>
<accession>A0A0D2ELC8</accession>
<evidence type="ECO:0008006" key="3">
    <source>
        <dbReference type="Google" id="ProtNLM"/>
    </source>
</evidence>
<dbReference type="HOGENOM" id="CLU_1768072_0_0_1"/>
<organism evidence="1 2">
    <name type="scientific">Exophiala xenobiotica</name>
    <dbReference type="NCBI Taxonomy" id="348802"/>
    <lineage>
        <taxon>Eukaryota</taxon>
        <taxon>Fungi</taxon>
        <taxon>Dikarya</taxon>
        <taxon>Ascomycota</taxon>
        <taxon>Pezizomycotina</taxon>
        <taxon>Eurotiomycetes</taxon>
        <taxon>Chaetothyriomycetidae</taxon>
        <taxon>Chaetothyriales</taxon>
        <taxon>Herpotrichiellaceae</taxon>
        <taxon>Exophiala</taxon>
    </lineage>
</organism>
<dbReference type="OrthoDB" id="3943265at2759"/>
<protein>
    <recommendedName>
        <fullName evidence="3">Fungal N-terminal domain-containing protein</fullName>
    </recommendedName>
</protein>
<dbReference type="EMBL" id="KN847319">
    <property type="protein sequence ID" value="KIW56248.1"/>
    <property type="molecule type" value="Genomic_DNA"/>
</dbReference>
<dbReference type="RefSeq" id="XP_013316832.1">
    <property type="nucleotide sequence ID" value="XM_013461378.1"/>
</dbReference>
<reference evidence="1 2" key="1">
    <citation type="submission" date="2015-01" db="EMBL/GenBank/DDBJ databases">
        <title>The Genome Sequence of Exophiala xenobiotica CBS118157.</title>
        <authorList>
            <consortium name="The Broad Institute Genomics Platform"/>
            <person name="Cuomo C."/>
            <person name="de Hoog S."/>
            <person name="Gorbushina A."/>
            <person name="Stielow B."/>
            <person name="Teixiera M."/>
            <person name="Abouelleil A."/>
            <person name="Chapman S.B."/>
            <person name="Priest M."/>
            <person name="Young S.K."/>
            <person name="Wortman J."/>
            <person name="Nusbaum C."/>
            <person name="Birren B."/>
        </authorList>
    </citation>
    <scope>NUCLEOTIDE SEQUENCE [LARGE SCALE GENOMIC DNA]</scope>
    <source>
        <strain evidence="1 2">CBS 118157</strain>
    </source>
</reference>
<evidence type="ECO:0000313" key="2">
    <source>
        <dbReference type="Proteomes" id="UP000054342"/>
    </source>
</evidence>
<sequence length="147" mass="16411">MDPVTLAAGIGGVARLAASIGQALFNLCDSVSLATREFEVFSQEVNTFATVWIVVQPCLTDPSVTLSGPLIRAIARIVNDTRTILVDLRATVALFSDENDTECKVMQSKFLRITTSPEEQRQRRLEKFLKRSKTVLQRSQIIQRRES</sequence>
<dbReference type="Proteomes" id="UP000054342">
    <property type="component" value="Unassembled WGS sequence"/>
</dbReference>
<proteinExistence type="predicted"/>
<name>A0A0D2ELC8_9EURO</name>
<dbReference type="AlphaFoldDB" id="A0A0D2ELC8"/>